<feature type="domain" description="Ig-like" evidence="12">
    <location>
        <begin position="781"/>
        <end position="872"/>
    </location>
</feature>
<feature type="domain" description="Ig-like" evidence="12">
    <location>
        <begin position="685"/>
        <end position="776"/>
    </location>
</feature>
<feature type="compositionally biased region" description="Polar residues" evidence="11">
    <location>
        <begin position="1676"/>
        <end position="1694"/>
    </location>
</feature>
<dbReference type="InterPro" id="IPR051275">
    <property type="entry name" value="Cell_adhesion_signaling"/>
</dbReference>
<dbReference type="Proteomes" id="UP001458880">
    <property type="component" value="Unassembled WGS sequence"/>
</dbReference>
<keyword evidence="2" id="KW-0812">Transmembrane</keyword>
<feature type="compositionally biased region" description="Polar residues" evidence="11">
    <location>
        <begin position="2001"/>
        <end position="2014"/>
    </location>
</feature>
<dbReference type="InterPro" id="IPR007110">
    <property type="entry name" value="Ig-like_dom"/>
</dbReference>
<keyword evidence="8" id="KW-1015">Disulfide bond</keyword>
<feature type="domain" description="Ig-like" evidence="12">
    <location>
        <begin position="1157"/>
        <end position="1255"/>
    </location>
</feature>
<keyword evidence="6" id="KW-1133">Transmembrane helix</keyword>
<keyword evidence="10" id="KW-0393">Immunoglobulin domain</keyword>
<keyword evidence="4" id="KW-0677">Repeat</keyword>
<accession>A0AAW1HVR2</accession>
<dbReference type="InterPro" id="IPR013783">
    <property type="entry name" value="Ig-like_fold"/>
</dbReference>
<dbReference type="InterPro" id="IPR036179">
    <property type="entry name" value="Ig-like_dom_sf"/>
</dbReference>
<feature type="region of interest" description="Disordered" evidence="11">
    <location>
        <begin position="1571"/>
        <end position="1599"/>
    </location>
</feature>
<keyword evidence="7" id="KW-0472">Membrane</keyword>
<feature type="domain" description="Ig-like" evidence="12">
    <location>
        <begin position="102"/>
        <end position="193"/>
    </location>
</feature>
<dbReference type="PANTHER" id="PTHR11640">
    <property type="entry name" value="NEPHRIN"/>
    <property type="match status" value="1"/>
</dbReference>
<feature type="domain" description="Ig-like" evidence="12">
    <location>
        <begin position="198"/>
        <end position="289"/>
    </location>
</feature>
<dbReference type="EMBL" id="JASPKY010000868">
    <property type="protein sequence ID" value="KAK9680796.1"/>
    <property type="molecule type" value="Genomic_DNA"/>
</dbReference>
<feature type="domain" description="Ig-like" evidence="12">
    <location>
        <begin position="6"/>
        <end position="99"/>
    </location>
</feature>
<dbReference type="SMART" id="SM00408">
    <property type="entry name" value="IGc2"/>
    <property type="match status" value="13"/>
</dbReference>
<feature type="domain" description="Ig-like" evidence="12">
    <location>
        <begin position="294"/>
        <end position="387"/>
    </location>
</feature>
<comment type="caution">
    <text evidence="13">The sequence shown here is derived from an EMBL/GenBank/DDBJ whole genome shotgun (WGS) entry which is preliminary data.</text>
</comment>
<dbReference type="PANTHER" id="PTHR11640:SF158">
    <property type="entry name" value="V-SET AND IMMUNOGLOBULIN DOMAIN-CONTAINING PROTEIN 10-LIKE 2"/>
    <property type="match status" value="1"/>
</dbReference>
<evidence type="ECO:0000256" key="4">
    <source>
        <dbReference type="ARBA" id="ARBA00022737"/>
    </source>
</evidence>
<dbReference type="GO" id="GO:0016020">
    <property type="term" value="C:membrane"/>
    <property type="evidence" value="ECO:0007669"/>
    <property type="project" value="UniProtKB-SubCell"/>
</dbReference>
<dbReference type="Pfam" id="PF13927">
    <property type="entry name" value="Ig_3"/>
    <property type="match status" value="11"/>
</dbReference>
<keyword evidence="5" id="KW-0130">Cell adhesion</keyword>
<evidence type="ECO:0000256" key="10">
    <source>
        <dbReference type="ARBA" id="ARBA00023319"/>
    </source>
</evidence>
<dbReference type="SMART" id="SM00409">
    <property type="entry name" value="IG"/>
    <property type="match status" value="12"/>
</dbReference>
<gene>
    <name evidence="13" type="ORF">QE152_g38810</name>
</gene>
<evidence type="ECO:0000256" key="1">
    <source>
        <dbReference type="ARBA" id="ARBA00004479"/>
    </source>
</evidence>
<dbReference type="GO" id="GO:0007155">
    <property type="term" value="P:cell adhesion"/>
    <property type="evidence" value="ECO:0007669"/>
    <property type="project" value="UniProtKB-KW"/>
</dbReference>
<dbReference type="Pfam" id="PF07679">
    <property type="entry name" value="I-set"/>
    <property type="match status" value="1"/>
</dbReference>
<dbReference type="Gene3D" id="2.60.40.10">
    <property type="entry name" value="Immunoglobulins"/>
    <property type="match status" value="13"/>
</dbReference>
<feature type="domain" description="Ig-like" evidence="12">
    <location>
        <begin position="1061"/>
        <end position="1154"/>
    </location>
</feature>
<protein>
    <recommendedName>
        <fullName evidence="12">Ig-like domain-containing protein</fullName>
    </recommendedName>
</protein>
<keyword evidence="14" id="KW-1185">Reference proteome</keyword>
<feature type="domain" description="Ig-like" evidence="12">
    <location>
        <begin position="593"/>
        <end position="684"/>
    </location>
</feature>
<evidence type="ECO:0000313" key="14">
    <source>
        <dbReference type="Proteomes" id="UP001458880"/>
    </source>
</evidence>
<comment type="subcellular location">
    <subcellularLocation>
        <location evidence="1">Membrane</location>
        <topology evidence="1">Single-pass type I membrane protein</topology>
    </subcellularLocation>
</comment>
<evidence type="ECO:0000256" key="3">
    <source>
        <dbReference type="ARBA" id="ARBA00022729"/>
    </source>
</evidence>
<organism evidence="13 14">
    <name type="scientific">Popillia japonica</name>
    <name type="common">Japanese beetle</name>
    <dbReference type="NCBI Taxonomy" id="7064"/>
    <lineage>
        <taxon>Eukaryota</taxon>
        <taxon>Metazoa</taxon>
        <taxon>Ecdysozoa</taxon>
        <taxon>Arthropoda</taxon>
        <taxon>Hexapoda</taxon>
        <taxon>Insecta</taxon>
        <taxon>Pterygota</taxon>
        <taxon>Neoptera</taxon>
        <taxon>Endopterygota</taxon>
        <taxon>Coleoptera</taxon>
        <taxon>Polyphaga</taxon>
        <taxon>Scarabaeiformia</taxon>
        <taxon>Scarabaeidae</taxon>
        <taxon>Rutelinae</taxon>
        <taxon>Popillia</taxon>
    </lineage>
</organism>
<proteinExistence type="predicted"/>
<feature type="domain" description="Ig-like" evidence="12">
    <location>
        <begin position="390"/>
        <end position="480"/>
    </location>
</feature>
<evidence type="ECO:0000256" key="9">
    <source>
        <dbReference type="ARBA" id="ARBA00023180"/>
    </source>
</evidence>
<evidence type="ECO:0000259" key="12">
    <source>
        <dbReference type="PROSITE" id="PS50835"/>
    </source>
</evidence>
<dbReference type="GO" id="GO:0048812">
    <property type="term" value="P:neuron projection morphogenesis"/>
    <property type="evidence" value="ECO:0007669"/>
    <property type="project" value="UniProtKB-ARBA"/>
</dbReference>
<feature type="domain" description="Ig-like" evidence="12">
    <location>
        <begin position="965"/>
        <end position="1058"/>
    </location>
</feature>
<feature type="domain" description="Ig-like" evidence="12">
    <location>
        <begin position="877"/>
        <end position="915"/>
    </location>
</feature>
<dbReference type="InterPro" id="IPR003598">
    <property type="entry name" value="Ig_sub2"/>
</dbReference>
<keyword evidence="9" id="KW-0325">Glycoprotein</keyword>
<evidence type="ECO:0000256" key="2">
    <source>
        <dbReference type="ARBA" id="ARBA00022692"/>
    </source>
</evidence>
<evidence type="ECO:0000256" key="6">
    <source>
        <dbReference type="ARBA" id="ARBA00022989"/>
    </source>
</evidence>
<evidence type="ECO:0000313" key="13">
    <source>
        <dbReference type="EMBL" id="KAK9680796.1"/>
    </source>
</evidence>
<dbReference type="SUPFAM" id="SSF48726">
    <property type="entry name" value="Immunoglobulin"/>
    <property type="match status" value="12"/>
</dbReference>
<feature type="region of interest" description="Disordered" evidence="11">
    <location>
        <begin position="1994"/>
        <end position="2014"/>
    </location>
</feature>
<sequence>MPDVPPHITPFDFGSDAKNAGESTSLYCTVDKGDHPVQLEWFFNGKPIYEISEVFVTQVGRKSSVLNIESIHAEHTGGYTCKATNWAGSAYYTARLEVNVPPQILHFDFGNDIVNSGEMAIVNCAVTRGDFPITISWTLHNETINHLEGISITNTNKRVSQLAIDSVNAQHAGEYTCHAKNLAGSTEYSAILRVNVAPQVLPFEFGAEEMNSGDTVSVACSVYKGDLPLHITWLLNNKPALDYQGITVNLVNKKLSTLTIDSVDAIHAGQYTCLAKNSAGESSFTKNLTVNVPPQILPFEFGEEQFNTGDMVSATCTVNKGDLPIMISWSLNGQPLPNSEGISINLISRRASYLSIDHITAEHSGQFVCHAKNLAGETQYSATLRVNVAPHITPFEFEGQSNTGDSVQLTCYVSKGDVPLNISWKLNGVKLTPDDGVSIIPIGGRTSLLTIPAVQPRNAGEYTCYASNVAGSAVHAATLYINGMIGAVYALLAVVQPSISPFEFGAEAVNSGEMVSVLCTVNRGDLPINVTWNLNGRTVGSYRGISVLRTNNRISQLSIDSVRAEHAGTYECVSGNSAGIAKHSAYLRVNVQPQITPFEFGEEAVDSGDMASVSCMVHKGDFPISIDWFLNNQSVSEHHGISILRTNKRISQLSIDSVQAEHNGVYECVASNSAGVARHSAQVLPKLLPFNFGDEAAHLGESTTVQCSLALGDLPVNFTWFLNNENVNANYGVNIGMFGKKTSVLSIESLDAQHAGNYTCIARNAAGSSSHSSELKVMAIPKIIPFSFGEAPSNLGDSASIQCGISSGDLPMRFSWFLNGETIGQDEGINIGSFGKKTSVLSIDSLAEHHAGNYSCVAQNKAGIESYSAELIVIVPPRIHPFDFEENPVSSDRYVQLTCIASEGDLPITITWLFNETSIDVYSEISTGKIGARSSFLSIDSLNVAAPIIESSHHSLPFTQRTVSPRITPFIFEDNPVSSGQSVQITCYVSDGDLPLEITWKLDGKPIEEFAEISSGIMGKRGSFLTIDSVSYNVAGNYSCAAKNRAGSDVHVARLLVNVPPRITPFIFEDNPVSSGQPVQISCFVPTGDLPIRITWTLNGLSVDDFPEISMGKIGHRNSILAIESVSYSNAGNYTCDASNLAGKISHTAQLLINVPPRVTPFEFDDNPVSSGHTIQVACLVSEGDLPIEIVWSLNGVGIVNSEDISVGKVGKRSSLLSIEAVTYGNAGNYTCLARNKAGKQPQSGNCNYSTRTATAVRKLQPRLKNCSCNLRTATTVRELQLQSENCNRGLRTAAVIYELQPRSKNCNPQSQNCNRGPRTANPNLKTATPVSKLQPLSQNCNPCLKTATAVQELQPQTQNCNPCLKTATAVQELQPLSQNCNRGSRTATPVSKLQPLYQNGNRGPRTATPVSKLQALSQNCNRGPRIATPVSKLQPRSKNCNPSLKTATAVSKLQPRSKNCNPSLKTATAVQELQPQSQNCNRGPRTATPVSKLQPQCQNCNSGPRTATPVSKLQPLSQNCNRGPRTATPVLKLQALAQNCNRGPRKPQSQNCNRSPKTATAVQELQPLSQNCNRGPRTATPVSKLQPQSQNCNRGPRTATTATTVRELQLQSENCKRGLRTAASQNCNRGLKTATAVQELQPQSQNCNRSLKTATAVQELQPQSQNCNRGPRTATPVSKLQPQSQNCNRGPRTATTATTVRELQLQSENCNRGLRTAAVIYELQPRSKNCNPQSQNCNRGPRTANPNLKTATPVSKLQPLSQNCNPCLKTATAVQELQPQTQNCNPCLKTATAVQELQPLSQNCNRGSRTATPVSKLQPLYQNGNRGPRTATPVSKLQALSQNCNRGPRTATPVSKLQPRSKNCNPSLKTATAVSKLQPRSKNCNPSLKTATAVQELQPLSQNCNRGPRTATPVSKLQPQFQNCNCGPRTATPVSKLQPLSQNCNRGPRTATPVSKLQPRLQLQLQPQSQNCNRSLKTATAVQELQPLSQNCNRGPRTATPVSKLQPQSQNCNRGPRTATAINELQLQSTNYNCNYNLRNGRKLQQ</sequence>
<feature type="compositionally biased region" description="Polar residues" evidence="11">
    <location>
        <begin position="1581"/>
        <end position="1599"/>
    </location>
</feature>
<dbReference type="PROSITE" id="PS50835">
    <property type="entry name" value="IG_LIKE"/>
    <property type="match status" value="13"/>
</dbReference>
<feature type="domain" description="Ig-like" evidence="12">
    <location>
        <begin position="497"/>
        <end position="588"/>
    </location>
</feature>
<keyword evidence="3" id="KW-0732">Signal</keyword>
<evidence type="ECO:0000256" key="8">
    <source>
        <dbReference type="ARBA" id="ARBA00023157"/>
    </source>
</evidence>
<feature type="region of interest" description="Disordered" evidence="11">
    <location>
        <begin position="1663"/>
        <end position="1694"/>
    </location>
</feature>
<dbReference type="InterPro" id="IPR003599">
    <property type="entry name" value="Ig_sub"/>
</dbReference>
<evidence type="ECO:0000256" key="7">
    <source>
        <dbReference type="ARBA" id="ARBA00023136"/>
    </source>
</evidence>
<name>A0AAW1HVR2_POPJA</name>
<evidence type="ECO:0000256" key="5">
    <source>
        <dbReference type="ARBA" id="ARBA00022889"/>
    </source>
</evidence>
<evidence type="ECO:0000256" key="11">
    <source>
        <dbReference type="SAM" id="MobiDB-lite"/>
    </source>
</evidence>
<dbReference type="InterPro" id="IPR013098">
    <property type="entry name" value="Ig_I-set"/>
</dbReference>
<reference evidence="13 14" key="1">
    <citation type="journal article" date="2024" name="BMC Genomics">
        <title>De novo assembly and annotation of Popillia japonica's genome with initial clues to its potential as an invasive pest.</title>
        <authorList>
            <person name="Cucini C."/>
            <person name="Boschi S."/>
            <person name="Funari R."/>
            <person name="Cardaioli E."/>
            <person name="Iannotti N."/>
            <person name="Marturano G."/>
            <person name="Paoli F."/>
            <person name="Bruttini M."/>
            <person name="Carapelli A."/>
            <person name="Frati F."/>
            <person name="Nardi F."/>
        </authorList>
    </citation>
    <scope>NUCLEOTIDE SEQUENCE [LARGE SCALE GENOMIC DNA]</scope>
    <source>
        <strain evidence="13">DMR45628</strain>
    </source>
</reference>
<dbReference type="FunFam" id="2.60.40.10:FF:000017">
    <property type="entry name" value="Down syndrome cell adhesion molecule b"/>
    <property type="match status" value="12"/>
</dbReference>